<comment type="caution">
    <text evidence="2">The sequence shown here is derived from an EMBL/GenBank/DDBJ whole genome shotgun (WGS) entry which is preliminary data.</text>
</comment>
<gene>
    <name evidence="2" type="ORF">SteCoe_20135</name>
</gene>
<protein>
    <submittedName>
        <fullName evidence="2">Uncharacterized protein</fullName>
    </submittedName>
</protein>
<feature type="region of interest" description="Disordered" evidence="1">
    <location>
        <begin position="1"/>
        <end position="29"/>
    </location>
</feature>
<dbReference type="Proteomes" id="UP000187209">
    <property type="component" value="Unassembled WGS sequence"/>
</dbReference>
<proteinExistence type="predicted"/>
<dbReference type="EMBL" id="MPUH01000454">
    <property type="protein sequence ID" value="OMJ79785.1"/>
    <property type="molecule type" value="Genomic_DNA"/>
</dbReference>
<evidence type="ECO:0000313" key="3">
    <source>
        <dbReference type="Proteomes" id="UP000187209"/>
    </source>
</evidence>
<sequence>MRLAPLKRPNPYIEEGIEHKPKPSVSPYEKTMERLLNPPRNEIKPTDLKYCKHCTFNIKLSSNGAVPPQESYPLASWACLACSSNICKTCTKSCDRCQRQVCYVCSITLFENNETFTVCPECK</sequence>
<dbReference type="AlphaFoldDB" id="A0A1R2BT74"/>
<keyword evidence="3" id="KW-1185">Reference proteome</keyword>
<organism evidence="2 3">
    <name type="scientific">Stentor coeruleus</name>
    <dbReference type="NCBI Taxonomy" id="5963"/>
    <lineage>
        <taxon>Eukaryota</taxon>
        <taxon>Sar</taxon>
        <taxon>Alveolata</taxon>
        <taxon>Ciliophora</taxon>
        <taxon>Postciliodesmatophora</taxon>
        <taxon>Heterotrichea</taxon>
        <taxon>Heterotrichida</taxon>
        <taxon>Stentoridae</taxon>
        <taxon>Stentor</taxon>
    </lineage>
</organism>
<accession>A0A1R2BT74</accession>
<reference evidence="2 3" key="1">
    <citation type="submission" date="2016-11" db="EMBL/GenBank/DDBJ databases">
        <title>The macronuclear genome of Stentor coeruleus: a giant cell with tiny introns.</title>
        <authorList>
            <person name="Slabodnick M."/>
            <person name="Ruby J.G."/>
            <person name="Reiff S.B."/>
            <person name="Swart E.C."/>
            <person name="Gosai S."/>
            <person name="Prabakaran S."/>
            <person name="Witkowska E."/>
            <person name="Larue G.E."/>
            <person name="Fisher S."/>
            <person name="Freeman R.M."/>
            <person name="Gunawardena J."/>
            <person name="Chu W."/>
            <person name="Stover N.A."/>
            <person name="Gregory B.D."/>
            <person name="Nowacki M."/>
            <person name="Derisi J."/>
            <person name="Roy S.W."/>
            <person name="Marshall W.F."/>
            <person name="Sood P."/>
        </authorList>
    </citation>
    <scope>NUCLEOTIDE SEQUENCE [LARGE SCALE GENOMIC DNA]</scope>
    <source>
        <strain evidence="2">WM001</strain>
    </source>
</reference>
<name>A0A1R2BT74_9CILI</name>
<evidence type="ECO:0000313" key="2">
    <source>
        <dbReference type="EMBL" id="OMJ79785.1"/>
    </source>
</evidence>
<evidence type="ECO:0000256" key="1">
    <source>
        <dbReference type="SAM" id="MobiDB-lite"/>
    </source>
</evidence>